<protein>
    <submittedName>
        <fullName evidence="2">Uncharacterized protein</fullName>
    </submittedName>
</protein>
<dbReference type="EMBL" id="MT141435">
    <property type="protein sequence ID" value="QJA61246.1"/>
    <property type="molecule type" value="Genomic_DNA"/>
</dbReference>
<evidence type="ECO:0000313" key="1">
    <source>
        <dbReference type="EMBL" id="QJA61246.1"/>
    </source>
</evidence>
<dbReference type="EMBL" id="MT142499">
    <property type="protein sequence ID" value="QJA82921.1"/>
    <property type="molecule type" value="Genomic_DNA"/>
</dbReference>
<dbReference type="AlphaFoldDB" id="A0A6M3KMT0"/>
<gene>
    <name evidence="2" type="ORF">MM415A00352_0023</name>
    <name evidence="1" type="ORF">MM415B00971_0005</name>
</gene>
<name>A0A6M3KMT0_9ZZZZ</name>
<sequence length="105" mass="12449">MMQIGYKKEKRNGIKGRIITKIKMLDKKVLPKEYTTGYPRSYKRGNENRVYVRNSSGDLFKYYVGDFLTEKRFRKLIKIIKQSGRRLRVINLKANEWEGSGTIKI</sequence>
<evidence type="ECO:0000313" key="2">
    <source>
        <dbReference type="EMBL" id="QJA82921.1"/>
    </source>
</evidence>
<organism evidence="2">
    <name type="scientific">viral metagenome</name>
    <dbReference type="NCBI Taxonomy" id="1070528"/>
    <lineage>
        <taxon>unclassified sequences</taxon>
        <taxon>metagenomes</taxon>
        <taxon>organismal metagenomes</taxon>
    </lineage>
</organism>
<proteinExistence type="predicted"/>
<reference evidence="2" key="1">
    <citation type="submission" date="2020-03" db="EMBL/GenBank/DDBJ databases">
        <title>The deep terrestrial virosphere.</title>
        <authorList>
            <person name="Holmfeldt K."/>
            <person name="Nilsson E."/>
            <person name="Simone D."/>
            <person name="Lopez-Fernandez M."/>
            <person name="Wu X."/>
            <person name="de Brujin I."/>
            <person name="Lundin D."/>
            <person name="Andersson A."/>
            <person name="Bertilsson S."/>
            <person name="Dopson M."/>
        </authorList>
    </citation>
    <scope>NUCLEOTIDE SEQUENCE</scope>
    <source>
        <strain evidence="2">MM415A00352</strain>
        <strain evidence="1">MM415B00971</strain>
    </source>
</reference>
<accession>A0A6M3KMT0</accession>